<feature type="region of interest" description="Disordered" evidence="1">
    <location>
        <begin position="84"/>
        <end position="103"/>
    </location>
</feature>
<comment type="caution">
    <text evidence="2">The sequence shown here is derived from an EMBL/GenBank/DDBJ whole genome shotgun (WGS) entry which is preliminary data.</text>
</comment>
<dbReference type="Proteomes" id="UP000623467">
    <property type="component" value="Unassembled WGS sequence"/>
</dbReference>
<reference evidence="2" key="1">
    <citation type="submission" date="2020-05" db="EMBL/GenBank/DDBJ databases">
        <title>Mycena genomes resolve the evolution of fungal bioluminescence.</title>
        <authorList>
            <person name="Tsai I.J."/>
        </authorList>
    </citation>
    <scope>NUCLEOTIDE SEQUENCE</scope>
    <source>
        <strain evidence="2">160909Yilan</strain>
    </source>
</reference>
<feature type="compositionally biased region" description="Low complexity" evidence="1">
    <location>
        <begin position="174"/>
        <end position="184"/>
    </location>
</feature>
<evidence type="ECO:0000256" key="1">
    <source>
        <dbReference type="SAM" id="MobiDB-lite"/>
    </source>
</evidence>
<keyword evidence="3" id="KW-1185">Reference proteome</keyword>
<proteinExistence type="predicted"/>
<feature type="region of interest" description="Disordered" evidence="1">
    <location>
        <begin position="149"/>
        <end position="195"/>
    </location>
</feature>
<evidence type="ECO:0000313" key="2">
    <source>
        <dbReference type="EMBL" id="KAF7350894.1"/>
    </source>
</evidence>
<organism evidence="2 3">
    <name type="scientific">Mycena sanguinolenta</name>
    <dbReference type="NCBI Taxonomy" id="230812"/>
    <lineage>
        <taxon>Eukaryota</taxon>
        <taxon>Fungi</taxon>
        <taxon>Dikarya</taxon>
        <taxon>Basidiomycota</taxon>
        <taxon>Agaricomycotina</taxon>
        <taxon>Agaricomycetes</taxon>
        <taxon>Agaricomycetidae</taxon>
        <taxon>Agaricales</taxon>
        <taxon>Marasmiineae</taxon>
        <taxon>Mycenaceae</taxon>
        <taxon>Mycena</taxon>
    </lineage>
</organism>
<gene>
    <name evidence="2" type="ORF">MSAN_01651500</name>
</gene>
<evidence type="ECO:0000313" key="3">
    <source>
        <dbReference type="Proteomes" id="UP000623467"/>
    </source>
</evidence>
<accession>A0A8H6Y1W4</accession>
<dbReference type="OrthoDB" id="2963154at2759"/>
<protein>
    <submittedName>
        <fullName evidence="2">Uncharacterized protein</fullName>
    </submittedName>
</protein>
<dbReference type="EMBL" id="JACAZH010000014">
    <property type="protein sequence ID" value="KAF7350894.1"/>
    <property type="molecule type" value="Genomic_DNA"/>
</dbReference>
<dbReference type="AlphaFoldDB" id="A0A8H6Y1W4"/>
<feature type="region of interest" description="Disordered" evidence="1">
    <location>
        <begin position="225"/>
        <end position="276"/>
    </location>
</feature>
<name>A0A8H6Y1W4_9AGAR</name>
<sequence>MCPQSSLQDPFSYVNDTVSTSSSFGYILHPQPRRPIPRSLAREADWRALAPRQDDRTHFDEDSYSATYFPDPDNSLGLFSTDPKHSVAPSGHPGHLPTRPTLPKIQDYEREGGWSFDAMGRTHYVPHGGIVAVDENEGNLDIGQDSHTAIDQELPPDSTPPPRPRQRPVPLIPLPLLDDNPLGPRSDEPYPRICPPSTRDLFISVVSHGIPTQNSDQWLLPDDTTSAHAEQKPPIDRPPLGDESNTRFNDLPPPRSFRSNHGSTNRRTRSPSTMLTRSQEFNAAEKALASITTASLEIVSLHNTLGALPKPNAADGTLCDRVGKMLHAVEESLRRHRVVPADQWNLRSVSCRRKYDTRIKSLQRTLSRLHNLSVVSPRVNQIHKVRKLLQQHLAKLSDLATKFNDMFDRLDDRIFNGLLAGMRAEYQRGVAARKEDRKAARSARLGPYEYALHRLGRRPSLVGAS</sequence>